<accession>A0A5P1FIF4</accession>
<reference evidence="3" key="1">
    <citation type="journal article" date="2017" name="Nat. Commun.">
        <title>The asparagus genome sheds light on the origin and evolution of a young Y chromosome.</title>
        <authorList>
            <person name="Harkess A."/>
            <person name="Zhou J."/>
            <person name="Xu C."/>
            <person name="Bowers J.E."/>
            <person name="Van der Hulst R."/>
            <person name="Ayyampalayam S."/>
            <person name="Mercati F."/>
            <person name="Riccardi P."/>
            <person name="McKain M.R."/>
            <person name="Kakrana A."/>
            <person name="Tang H."/>
            <person name="Ray J."/>
            <person name="Groenendijk J."/>
            <person name="Arikit S."/>
            <person name="Mathioni S.M."/>
            <person name="Nakano M."/>
            <person name="Shan H."/>
            <person name="Telgmann-Rauber A."/>
            <person name="Kanno A."/>
            <person name="Yue Z."/>
            <person name="Chen H."/>
            <person name="Li W."/>
            <person name="Chen Y."/>
            <person name="Xu X."/>
            <person name="Zhang Y."/>
            <person name="Luo S."/>
            <person name="Chen H."/>
            <person name="Gao J."/>
            <person name="Mao Z."/>
            <person name="Pires J.C."/>
            <person name="Luo M."/>
            <person name="Kudrna D."/>
            <person name="Wing R.A."/>
            <person name="Meyers B.C."/>
            <person name="Yi K."/>
            <person name="Kong H."/>
            <person name="Lavrijsen P."/>
            <person name="Sunseri F."/>
            <person name="Falavigna A."/>
            <person name="Ye Y."/>
            <person name="Leebens-Mack J.H."/>
            <person name="Chen G."/>
        </authorList>
    </citation>
    <scope>NUCLEOTIDE SEQUENCE [LARGE SCALE GENOMIC DNA]</scope>
    <source>
        <strain evidence="3">cv. DH0086</strain>
    </source>
</reference>
<keyword evidence="3" id="KW-1185">Reference proteome</keyword>
<name>A0A5P1FIF4_ASPOF</name>
<proteinExistence type="predicted"/>
<feature type="compositionally biased region" description="Polar residues" evidence="1">
    <location>
        <begin position="90"/>
        <end position="119"/>
    </location>
</feature>
<dbReference type="Proteomes" id="UP000243459">
    <property type="component" value="Chromosome 3"/>
</dbReference>
<dbReference type="EMBL" id="CM007383">
    <property type="protein sequence ID" value="ONK76679.1"/>
    <property type="molecule type" value="Genomic_DNA"/>
</dbReference>
<evidence type="ECO:0000256" key="1">
    <source>
        <dbReference type="SAM" id="MobiDB-lite"/>
    </source>
</evidence>
<protein>
    <submittedName>
        <fullName evidence="2">Uncharacterized protein</fullName>
    </submittedName>
</protein>
<dbReference type="AlphaFoldDB" id="A0A5P1FIF4"/>
<organism evidence="2 3">
    <name type="scientific">Asparagus officinalis</name>
    <name type="common">Garden asparagus</name>
    <dbReference type="NCBI Taxonomy" id="4686"/>
    <lineage>
        <taxon>Eukaryota</taxon>
        <taxon>Viridiplantae</taxon>
        <taxon>Streptophyta</taxon>
        <taxon>Embryophyta</taxon>
        <taxon>Tracheophyta</taxon>
        <taxon>Spermatophyta</taxon>
        <taxon>Magnoliopsida</taxon>
        <taxon>Liliopsida</taxon>
        <taxon>Asparagales</taxon>
        <taxon>Asparagaceae</taxon>
        <taxon>Asparagoideae</taxon>
        <taxon>Asparagus</taxon>
    </lineage>
</organism>
<gene>
    <name evidence="2" type="ORF">A4U43_C03F30910</name>
</gene>
<evidence type="ECO:0000313" key="3">
    <source>
        <dbReference type="Proteomes" id="UP000243459"/>
    </source>
</evidence>
<feature type="compositionally biased region" description="Basic and acidic residues" evidence="1">
    <location>
        <begin position="79"/>
        <end position="88"/>
    </location>
</feature>
<dbReference type="Gramene" id="ONK76679">
    <property type="protein sequence ID" value="ONK76679"/>
    <property type="gene ID" value="A4U43_C03F30910"/>
</dbReference>
<feature type="region of interest" description="Disordered" evidence="1">
    <location>
        <begin position="63"/>
        <end position="119"/>
    </location>
</feature>
<sequence length="119" mass="12599">MGAAAAAAQCCPQTLAPFAGWHLRRGARSGGGRTTVTAACALHRPRGGPGRRRALGGGRVETNLLKRPDADNPTMHNPKHVEFGKDPIHTQVSNVTAKESMKSSLVEHQQIQNTQGKTG</sequence>
<evidence type="ECO:0000313" key="2">
    <source>
        <dbReference type="EMBL" id="ONK76679.1"/>
    </source>
</evidence>